<dbReference type="Proteomes" id="UP000279833">
    <property type="component" value="Unassembled WGS sequence"/>
</dbReference>
<sequence>MVVEGSQHETLDSSFVLFGTRQQCVPVILRRLVVPDGLDPVSTSFT</sequence>
<protein>
    <submittedName>
        <fullName evidence="1 3">Uncharacterized protein</fullName>
    </submittedName>
</protein>
<dbReference type="WBParaSite" id="SCUD_0001904201-mRNA-1">
    <property type="protein sequence ID" value="SCUD_0001904201-mRNA-1"/>
    <property type="gene ID" value="SCUD_0001904201"/>
</dbReference>
<evidence type="ECO:0000313" key="1">
    <source>
        <dbReference type="EMBL" id="VDP67859.1"/>
    </source>
</evidence>
<name>A0A183KVE6_9TREM</name>
<reference evidence="3" key="1">
    <citation type="submission" date="2016-06" db="UniProtKB">
        <authorList>
            <consortium name="WormBaseParasite"/>
        </authorList>
    </citation>
    <scope>IDENTIFICATION</scope>
</reference>
<proteinExistence type="predicted"/>
<evidence type="ECO:0000313" key="2">
    <source>
        <dbReference type="Proteomes" id="UP000279833"/>
    </source>
</evidence>
<accession>A0A183KVE6</accession>
<gene>
    <name evidence="1" type="ORF">SCUD_LOCUS19039</name>
</gene>
<reference evidence="1 2" key="2">
    <citation type="submission" date="2018-11" db="EMBL/GenBank/DDBJ databases">
        <authorList>
            <consortium name="Pathogen Informatics"/>
        </authorList>
    </citation>
    <scope>NUCLEOTIDE SEQUENCE [LARGE SCALE GENOMIC DNA]</scope>
    <source>
        <strain evidence="1">Dakar</strain>
        <strain evidence="2">Dakar, Senegal</strain>
    </source>
</reference>
<dbReference type="AlphaFoldDB" id="A0A183KVE6"/>
<keyword evidence="2" id="KW-1185">Reference proteome</keyword>
<organism evidence="3">
    <name type="scientific">Schistosoma curassoni</name>
    <dbReference type="NCBI Taxonomy" id="6186"/>
    <lineage>
        <taxon>Eukaryota</taxon>
        <taxon>Metazoa</taxon>
        <taxon>Spiralia</taxon>
        <taxon>Lophotrochozoa</taxon>
        <taxon>Platyhelminthes</taxon>
        <taxon>Trematoda</taxon>
        <taxon>Digenea</taxon>
        <taxon>Strigeidida</taxon>
        <taxon>Schistosomatoidea</taxon>
        <taxon>Schistosomatidae</taxon>
        <taxon>Schistosoma</taxon>
    </lineage>
</organism>
<evidence type="ECO:0000313" key="3">
    <source>
        <dbReference type="WBParaSite" id="SCUD_0001904201-mRNA-1"/>
    </source>
</evidence>
<dbReference type="EMBL" id="UZAK01041882">
    <property type="protein sequence ID" value="VDP67859.1"/>
    <property type="molecule type" value="Genomic_DNA"/>
</dbReference>